<accession>A0A2A5WH54</accession>
<comment type="caution">
    <text evidence="1">The sequence shown here is derived from an EMBL/GenBank/DDBJ whole genome shotgun (WGS) entry which is preliminary data.</text>
</comment>
<protein>
    <submittedName>
        <fullName evidence="1">Uncharacterized protein</fullName>
    </submittedName>
</protein>
<dbReference type="AlphaFoldDB" id="A0A2A5WH54"/>
<proteinExistence type="predicted"/>
<evidence type="ECO:0000313" key="2">
    <source>
        <dbReference type="Proteomes" id="UP000219329"/>
    </source>
</evidence>
<sequence length="134" mass="14829">MSGSIDMQCWKCGKELKNLLLPFSRYEECINCNADLHACIACKNFSLSVSNGCNEERADLIVEKEKSNFCEYFSANTAAYQKQNNTEATAARAKLAELFGEQPPETDICSEAASVHSEGDEALAELKRLFGDED</sequence>
<evidence type="ECO:0000313" key="1">
    <source>
        <dbReference type="EMBL" id="PDH35466.1"/>
    </source>
</evidence>
<name>A0A2A5WH54_9GAMM</name>
<dbReference type="Proteomes" id="UP000219329">
    <property type="component" value="Unassembled WGS sequence"/>
</dbReference>
<gene>
    <name evidence="1" type="ORF">CNF02_01805</name>
</gene>
<dbReference type="EMBL" id="NTJZ01000001">
    <property type="protein sequence ID" value="PDH35466.1"/>
    <property type="molecule type" value="Genomic_DNA"/>
</dbReference>
<reference evidence="1 2" key="1">
    <citation type="submission" date="2017-08" db="EMBL/GenBank/DDBJ databases">
        <title>Fine stratification of microbial communities through a metagenomic profile of the photic zone.</title>
        <authorList>
            <person name="Haro-Moreno J.M."/>
            <person name="Lopez-Perez M."/>
            <person name="De La Torre J."/>
            <person name="Picazo A."/>
            <person name="Camacho A."/>
            <person name="Rodriguez-Valera F."/>
        </authorList>
    </citation>
    <scope>NUCLEOTIDE SEQUENCE [LARGE SCALE GENOMIC DNA]</scope>
    <source>
        <strain evidence="1">MED-G28</strain>
    </source>
</reference>
<organism evidence="1 2">
    <name type="scientific">OM182 bacterium MED-G28</name>
    <dbReference type="NCBI Taxonomy" id="1986256"/>
    <lineage>
        <taxon>Bacteria</taxon>
        <taxon>Pseudomonadati</taxon>
        <taxon>Pseudomonadota</taxon>
        <taxon>Gammaproteobacteria</taxon>
        <taxon>OMG group</taxon>
        <taxon>OM182 clade</taxon>
    </lineage>
</organism>